<proteinExistence type="predicted"/>
<dbReference type="EC" id="2.7.7.7" evidence="2"/>
<name>A0A7Y9ULP5_9BURK</name>
<dbReference type="Gene3D" id="3.40.50.300">
    <property type="entry name" value="P-loop containing nucleotide triphosphate hydrolases"/>
    <property type="match status" value="1"/>
</dbReference>
<dbReference type="InterPro" id="IPR027417">
    <property type="entry name" value="P-loop_NTPase"/>
</dbReference>
<dbReference type="InterPro" id="IPR050238">
    <property type="entry name" value="DNA_Rep/Repair_Clamp_Loader"/>
</dbReference>
<feature type="region of interest" description="Disordered" evidence="1">
    <location>
        <begin position="90"/>
        <end position="109"/>
    </location>
</feature>
<keyword evidence="2" id="KW-0808">Transferase</keyword>
<dbReference type="InterPro" id="IPR004622">
    <property type="entry name" value="DNA_pol_HolB"/>
</dbReference>
<protein>
    <submittedName>
        <fullName evidence="2">DNA polymerase-3 subunit delta</fullName>
        <ecNumber evidence="2">2.7.7.7</ecNumber>
    </submittedName>
</protein>
<dbReference type="GO" id="GO:0003887">
    <property type="term" value="F:DNA-directed DNA polymerase activity"/>
    <property type="evidence" value="ECO:0007669"/>
    <property type="project" value="UniProtKB-EC"/>
</dbReference>
<feature type="compositionally biased region" description="Low complexity" evidence="1">
    <location>
        <begin position="90"/>
        <end position="101"/>
    </location>
</feature>
<organism evidence="2 3">
    <name type="scientific">Sphaerotilus montanus</name>
    <dbReference type="NCBI Taxonomy" id="522889"/>
    <lineage>
        <taxon>Bacteria</taxon>
        <taxon>Pseudomonadati</taxon>
        <taxon>Pseudomonadota</taxon>
        <taxon>Betaproteobacteria</taxon>
        <taxon>Burkholderiales</taxon>
        <taxon>Sphaerotilaceae</taxon>
        <taxon>Sphaerotilus</taxon>
    </lineage>
</organism>
<evidence type="ECO:0000313" key="3">
    <source>
        <dbReference type="Proteomes" id="UP000518288"/>
    </source>
</evidence>
<keyword evidence="3" id="KW-1185">Reference proteome</keyword>
<evidence type="ECO:0000256" key="1">
    <source>
        <dbReference type="SAM" id="MobiDB-lite"/>
    </source>
</evidence>
<dbReference type="Pfam" id="PF13177">
    <property type="entry name" value="DNA_pol3_delta2"/>
    <property type="match status" value="1"/>
</dbReference>
<sequence>MSAALPWLQAPLARTLASARAHHALLVQGPAGVGQLAFALELARAWLCEHPGGARGGPACGQCRSCHLVDERSHPDLRLIVPEAQRAEAGLPEDGAAAEEGAGSKKTRKPSRAILIEQIRAALDFSALTAARGAHKVVLVYPAEALNAVAANALLKTLEEPPGAMRFVLASGDAQALLPTLRSRCQPVALAAPAREEALAWLRGQGVAEPEPLLDACGGQPLRALELQRAGLDAAAWRQFPQWIARGDSAAVAGWPLPVLLDALHKLCHDHALATLGAPGRYFPGARLAPGAGLARLTEAAAWLRAQTRHADHPWSAALATEALVQGTRARLQPGP</sequence>
<dbReference type="SUPFAM" id="SSF52540">
    <property type="entry name" value="P-loop containing nucleoside triphosphate hydrolases"/>
    <property type="match status" value="1"/>
</dbReference>
<reference evidence="2 3" key="1">
    <citation type="submission" date="2020-07" db="EMBL/GenBank/DDBJ databases">
        <title>Genomic Encyclopedia of Archaeal and Bacterial Type Strains, Phase II (KMG-II): from individual species to whole genera.</title>
        <authorList>
            <person name="Goeker M."/>
        </authorList>
    </citation>
    <scope>NUCLEOTIDE SEQUENCE [LARGE SCALE GENOMIC DNA]</scope>
    <source>
        <strain evidence="2 3">DSM 21226</strain>
    </source>
</reference>
<dbReference type="GO" id="GO:0009360">
    <property type="term" value="C:DNA polymerase III complex"/>
    <property type="evidence" value="ECO:0007669"/>
    <property type="project" value="TreeGrafter"/>
</dbReference>
<dbReference type="EMBL" id="JACCFH010000001">
    <property type="protein sequence ID" value="NYG34980.1"/>
    <property type="molecule type" value="Genomic_DNA"/>
</dbReference>
<dbReference type="RefSeq" id="WP_375139086.1">
    <property type="nucleotide sequence ID" value="NZ_JACCFH010000001.1"/>
</dbReference>
<dbReference type="Proteomes" id="UP000518288">
    <property type="component" value="Unassembled WGS sequence"/>
</dbReference>
<dbReference type="AlphaFoldDB" id="A0A7Y9ULP5"/>
<evidence type="ECO:0000313" key="2">
    <source>
        <dbReference type="EMBL" id="NYG34980.1"/>
    </source>
</evidence>
<gene>
    <name evidence="2" type="ORF">BDD16_003966</name>
</gene>
<dbReference type="GO" id="GO:0006261">
    <property type="term" value="P:DNA-templated DNA replication"/>
    <property type="evidence" value="ECO:0007669"/>
    <property type="project" value="TreeGrafter"/>
</dbReference>
<dbReference type="GO" id="GO:0008408">
    <property type="term" value="F:3'-5' exonuclease activity"/>
    <property type="evidence" value="ECO:0007669"/>
    <property type="project" value="InterPro"/>
</dbReference>
<keyword evidence="2" id="KW-0548">Nucleotidyltransferase</keyword>
<dbReference type="PANTHER" id="PTHR11669">
    <property type="entry name" value="REPLICATION FACTOR C / DNA POLYMERASE III GAMMA-TAU SUBUNIT"/>
    <property type="match status" value="1"/>
</dbReference>
<comment type="caution">
    <text evidence="2">The sequence shown here is derived from an EMBL/GenBank/DDBJ whole genome shotgun (WGS) entry which is preliminary data.</text>
</comment>
<dbReference type="NCBIfam" id="TIGR00678">
    <property type="entry name" value="holB"/>
    <property type="match status" value="1"/>
</dbReference>
<accession>A0A7Y9ULP5</accession>
<dbReference type="PANTHER" id="PTHR11669:SF8">
    <property type="entry name" value="DNA POLYMERASE III SUBUNIT DELTA"/>
    <property type="match status" value="1"/>
</dbReference>